<feature type="signal peptide" evidence="1">
    <location>
        <begin position="1"/>
        <end position="20"/>
    </location>
</feature>
<evidence type="ECO:0000256" key="1">
    <source>
        <dbReference type="SAM" id="SignalP"/>
    </source>
</evidence>
<sequence>MGLSLAWFGILQMPFFRTSTLLHFELAEDRIGSDRLGCDPLMMGAVRHLNYTGRTSVGLGVIGYTCVSGGLCVRVLQNGLPNATKRALDSNINPTLTPFNPYLNQVKLHPPVNRAVGTFSPADNSTWLSSAQLGAIAECQPAQNCSRLDVKIHTILAGHKKM</sequence>
<accession>Q6ILA1</accession>
<organism evidence="2">
    <name type="scientific">Drosophila melanogaster</name>
    <name type="common">Fruit fly</name>
    <dbReference type="NCBI Taxonomy" id="7227"/>
    <lineage>
        <taxon>Eukaryota</taxon>
        <taxon>Metazoa</taxon>
        <taxon>Ecdysozoa</taxon>
        <taxon>Arthropoda</taxon>
        <taxon>Hexapoda</taxon>
        <taxon>Insecta</taxon>
        <taxon>Pterygota</taxon>
        <taxon>Neoptera</taxon>
        <taxon>Endopterygota</taxon>
        <taxon>Diptera</taxon>
        <taxon>Brachycera</taxon>
        <taxon>Muscomorpha</taxon>
        <taxon>Ephydroidea</taxon>
        <taxon>Drosophilidae</taxon>
        <taxon>Drosophila</taxon>
        <taxon>Sophophora</taxon>
    </lineage>
</organism>
<gene>
    <name evidence="2" type="ORF">HDC09969</name>
</gene>
<protein>
    <submittedName>
        <fullName evidence="2">HDC09969</fullName>
    </submittedName>
</protein>
<dbReference type="EMBL" id="BK002115">
    <property type="protein sequence ID" value="DAA02960.1"/>
    <property type="molecule type" value="Genomic_DNA"/>
</dbReference>
<name>Q6ILA1_DROME</name>
<reference evidence="2" key="1">
    <citation type="journal article" date="2003" name="Genome Biol.">
        <title>An integrated gene annotation and transcriptional profiling approach towards the full gene content of the Drosophila genome.</title>
        <authorList>
            <person name="Hild M."/>
            <person name="Beckmann B."/>
            <person name="Haas S.A."/>
            <person name="Koch B."/>
            <person name="Solovyev V."/>
            <person name="Busold C."/>
            <person name="Fellenberg K."/>
            <person name="Boutros M."/>
            <person name="Vingron M."/>
            <person name="Sauer F."/>
            <person name="Hoheisel J.D."/>
            <person name="Paro R."/>
        </authorList>
    </citation>
    <scope>NUCLEOTIDE SEQUENCE</scope>
</reference>
<proteinExistence type="predicted"/>
<feature type="chain" id="PRO_5004274585" evidence="1">
    <location>
        <begin position="21"/>
        <end position="162"/>
    </location>
</feature>
<keyword evidence="1" id="KW-0732">Signal</keyword>
<evidence type="ECO:0000313" key="2">
    <source>
        <dbReference type="EMBL" id="DAA02960.1"/>
    </source>
</evidence>
<dbReference type="AlphaFoldDB" id="Q6ILA1"/>